<dbReference type="OMA" id="MHREIAM"/>
<dbReference type="Gene3D" id="1.25.40.10">
    <property type="entry name" value="Tetratricopeptide repeat domain"/>
    <property type="match status" value="3"/>
</dbReference>
<dbReference type="Pfam" id="PF25245">
    <property type="entry name" value="TPR_At1g68980"/>
    <property type="match status" value="1"/>
</dbReference>
<accession>A0A200PQL5</accession>
<comment type="caution">
    <text evidence="5">The sequence shown here is derived from an EMBL/GenBank/DDBJ whole genome shotgun (WGS) entry which is preliminary data.</text>
</comment>
<keyword evidence="2" id="KW-0677">Repeat</keyword>
<keyword evidence="6" id="KW-1185">Reference proteome</keyword>
<gene>
    <name evidence="5" type="ORF">BVC80_9089g60</name>
</gene>
<protein>
    <submittedName>
        <fullName evidence="5">Pentatricopeptide repeat</fullName>
    </submittedName>
</protein>
<feature type="repeat" description="PPR" evidence="3">
    <location>
        <begin position="469"/>
        <end position="503"/>
    </location>
</feature>
<evidence type="ECO:0000313" key="6">
    <source>
        <dbReference type="Proteomes" id="UP000195402"/>
    </source>
</evidence>
<dbReference type="STRING" id="56857.A0A200PQL5"/>
<dbReference type="PANTHER" id="PTHR46598:SF3">
    <property type="entry name" value="OS07G0495300 PROTEIN"/>
    <property type="match status" value="1"/>
</dbReference>
<dbReference type="Pfam" id="PF01535">
    <property type="entry name" value="PPR"/>
    <property type="match status" value="2"/>
</dbReference>
<dbReference type="AlphaFoldDB" id="A0A200PQL5"/>
<proteinExistence type="inferred from homology"/>
<evidence type="ECO:0000256" key="2">
    <source>
        <dbReference type="ARBA" id="ARBA00022737"/>
    </source>
</evidence>
<evidence type="ECO:0000313" key="5">
    <source>
        <dbReference type="EMBL" id="OVA00468.1"/>
    </source>
</evidence>
<dbReference type="InterPro" id="IPR002885">
    <property type="entry name" value="PPR_rpt"/>
</dbReference>
<dbReference type="Proteomes" id="UP000195402">
    <property type="component" value="Unassembled WGS sequence"/>
</dbReference>
<reference evidence="5 6" key="1">
    <citation type="journal article" date="2017" name="Mol. Plant">
        <title>The Genome of Medicinal Plant Macleaya cordata Provides New Insights into Benzylisoquinoline Alkaloids Metabolism.</title>
        <authorList>
            <person name="Liu X."/>
            <person name="Liu Y."/>
            <person name="Huang P."/>
            <person name="Ma Y."/>
            <person name="Qing Z."/>
            <person name="Tang Q."/>
            <person name="Cao H."/>
            <person name="Cheng P."/>
            <person name="Zheng Y."/>
            <person name="Yuan Z."/>
            <person name="Zhou Y."/>
            <person name="Liu J."/>
            <person name="Tang Z."/>
            <person name="Zhuo Y."/>
            <person name="Zhang Y."/>
            <person name="Yu L."/>
            <person name="Huang J."/>
            <person name="Yang P."/>
            <person name="Peng Q."/>
            <person name="Zhang J."/>
            <person name="Jiang W."/>
            <person name="Zhang Z."/>
            <person name="Lin K."/>
            <person name="Ro D.K."/>
            <person name="Chen X."/>
            <person name="Xiong X."/>
            <person name="Shang Y."/>
            <person name="Huang S."/>
            <person name="Zeng J."/>
        </authorList>
    </citation>
    <scope>NUCLEOTIDE SEQUENCE [LARGE SCALE GENOMIC DNA]</scope>
    <source>
        <strain evidence="6">cv. BLH2017</strain>
        <tissue evidence="5">Root</tissue>
    </source>
</reference>
<dbReference type="InParanoid" id="A0A200PQL5"/>
<organism evidence="5 6">
    <name type="scientific">Macleaya cordata</name>
    <name type="common">Five-seeded plume-poppy</name>
    <name type="synonym">Bocconia cordata</name>
    <dbReference type="NCBI Taxonomy" id="56857"/>
    <lineage>
        <taxon>Eukaryota</taxon>
        <taxon>Viridiplantae</taxon>
        <taxon>Streptophyta</taxon>
        <taxon>Embryophyta</taxon>
        <taxon>Tracheophyta</taxon>
        <taxon>Spermatophyta</taxon>
        <taxon>Magnoliopsida</taxon>
        <taxon>Ranunculales</taxon>
        <taxon>Papaveraceae</taxon>
        <taxon>Papaveroideae</taxon>
        <taxon>Macleaya</taxon>
    </lineage>
</organism>
<sequence>MIRRLIKSSRPIYVGEAIFRHNFSGGFQIRVSSDICGRLQSCLFFQFSTSIKPANVHPEGFSSTHSILLSKLEIALKNHQVAEAWETFTDIRSLHGFPNNSLISRLIIQLSYSSDPHWLRKAYDLVLLILKNKPHLLHYDFLTKLALSLARAQMPIPASTVLRLMLETQKYPPMDLWKTVFLHMVKSEIGTYLASDILIEICDCYLLHMKDYGAKNSKHLKLISPDTMIFNLVLNACLQFRSTLKAECIVELMPLAGVVADATTIVIIARMHEMNGRRDELKKFRVHIDRVSALLLRHYRQFYDSLLSLHFKFDDIDAAAGLVFDMYRQKESFLCSGGIIQEERRLPQRPLQVMVGSPNLKTSLRLQIEPELLQKDYVLDVERQPDLVMFIDGKFVPSNKALAKLINGYKRNGKVGELSKLLVSIHKELGVSGEVCLSRDLMKACIQLGWLETVHDIMEDMELAGSPMGVTTYLSLLRAYCKKNLLEDAKVLLKQMRKAGMLRNVSNEEVISTCLSGKDSTDSVETRSATWDGKSGLVQSLILEMREEEKTVPPVVYEIDSSIYFFCKGNMIEDALKTYRRMQGRMVQPTVQTFYNLVNGYSSLRMYREITILWGDIRRRMDSGDLMANRDLHELLLWNFIRGGYFERVMEIIGYMQKHGMYTDKWKYKREFLKLHKDLYKSLKASDAKTEAQRKRLEHVRAFRKWVGFD</sequence>
<feature type="domain" description="At1g68980-like TPR repeats" evidence="4">
    <location>
        <begin position="65"/>
        <end position="188"/>
    </location>
</feature>
<name>A0A200PQL5_MACCD</name>
<dbReference type="OrthoDB" id="783540at2759"/>
<dbReference type="EMBL" id="MVGT01004293">
    <property type="protein sequence ID" value="OVA00468.1"/>
    <property type="molecule type" value="Genomic_DNA"/>
</dbReference>
<dbReference type="PANTHER" id="PTHR46598">
    <property type="entry name" value="BNAC05G43320D PROTEIN"/>
    <property type="match status" value="1"/>
</dbReference>
<comment type="similarity">
    <text evidence="1">Belongs to the PPR family. P subfamily.</text>
</comment>
<evidence type="ECO:0000256" key="1">
    <source>
        <dbReference type="ARBA" id="ARBA00007626"/>
    </source>
</evidence>
<dbReference type="InterPro" id="IPR011990">
    <property type="entry name" value="TPR-like_helical_dom_sf"/>
</dbReference>
<dbReference type="FunCoup" id="A0A200PQL5">
    <property type="interactions" value="1250"/>
</dbReference>
<dbReference type="PROSITE" id="PS51375">
    <property type="entry name" value="PPR"/>
    <property type="match status" value="1"/>
</dbReference>
<dbReference type="InterPro" id="IPR057440">
    <property type="entry name" value="At1g68980-like_TPR"/>
</dbReference>
<evidence type="ECO:0000256" key="3">
    <source>
        <dbReference type="PROSITE-ProRule" id="PRU00708"/>
    </source>
</evidence>
<dbReference type="NCBIfam" id="TIGR00756">
    <property type="entry name" value="PPR"/>
    <property type="match status" value="1"/>
</dbReference>
<evidence type="ECO:0000259" key="4">
    <source>
        <dbReference type="Pfam" id="PF25245"/>
    </source>
</evidence>